<dbReference type="Pfam" id="PF13087">
    <property type="entry name" value="AAA_12"/>
    <property type="match status" value="1"/>
</dbReference>
<dbReference type="Gene3D" id="2.40.30.270">
    <property type="match status" value="1"/>
</dbReference>
<dbReference type="EMBL" id="MU250539">
    <property type="protein sequence ID" value="KAG7444676.1"/>
    <property type="molecule type" value="Genomic_DNA"/>
</dbReference>
<gene>
    <name evidence="8" type="ORF">BT62DRAFT_219829</name>
</gene>
<dbReference type="InterPro" id="IPR050534">
    <property type="entry name" value="Coronavir_polyprotein_1ab"/>
</dbReference>
<sequence>MTTPTPKRKHLEIIQVLISHPNYYGIRIRQHVVDETCITERMLDIFSTERGTGAERADPLGISVGYTKEGRLAALAVADKERCCIIEFASLPPPNRQQKMEILQKHVLCRSIGELYAFDAAKLAMVLWSELGVKVTRAIDIQSVFTDTDFPSDRKPLSAIQACFGDSDNCKLNEKNIDQIFNDLTYNFEEISQMRTDILGRAWISCILPSHENGISTFSTAKPINTSELSGQLLDTLNVLARVSEDSRRVSHLMPTETDHQFSDARASAASIDGTSIDAHASAYKTRFHKSQNVITTFQLESGEQIQRRGQISSVDGKSATVNFDTSVMSDNKNVISIISTDRDLPTSAEGKHNPWICNILLYHDTIDNGADQSSLEWPGSWFPSSQPDTQISTARPLSDCNPASHHLNESQQQALDHMLSSYPITLIQGPPGTGKTSVIATFVHHALAEGKSGIWLIAQSNVAVKNIAEKLLQTNFTDWKLLVSEDFHNDWHDNLYTKIQQHIILSTQFWRLSAKKLHGSRVFLCTLSMLSNPHISRFTEVVALRCAVVDEASQIKIADYLNIFIGFSSLRKICFIGDDKQYRMPPQLGDFISQAVYNNELKSNPLHPIQNDIIACHFVDVIDGQERRSTSQSFTNDAEAAVAIQLAHYLQEQQMSYKIITPYDSQRNKIQKDMSKVDGLDWK</sequence>
<reference evidence="8" key="1">
    <citation type="submission" date="2020-11" db="EMBL/GenBank/DDBJ databases">
        <title>Adaptations for nitrogen fixation in a non-lichenized fungal sporocarp promotes dispersal by wood-feeding termites.</title>
        <authorList>
            <consortium name="DOE Joint Genome Institute"/>
            <person name="Koch R.A."/>
            <person name="Yoon G."/>
            <person name="Arayal U."/>
            <person name="Lail K."/>
            <person name="Amirebrahimi M."/>
            <person name="Labutti K."/>
            <person name="Lipzen A."/>
            <person name="Riley R."/>
            <person name="Barry K."/>
            <person name="Henrissat B."/>
            <person name="Grigoriev I.V."/>
            <person name="Herr J.R."/>
            <person name="Aime M.C."/>
        </authorList>
    </citation>
    <scope>NUCLEOTIDE SEQUENCE</scope>
    <source>
        <strain evidence="8">MCA 3950</strain>
    </source>
</reference>
<protein>
    <recommendedName>
        <fullName evidence="10">DNA2/NAM7 helicase-like C-terminal domain-containing protein</fullName>
    </recommendedName>
</protein>
<dbReference type="Pfam" id="PF13086">
    <property type="entry name" value="AAA_11"/>
    <property type="match status" value="1"/>
</dbReference>
<evidence type="ECO:0000313" key="9">
    <source>
        <dbReference type="Proteomes" id="UP000812287"/>
    </source>
</evidence>
<dbReference type="PANTHER" id="PTHR43788:SF8">
    <property type="entry name" value="DNA-BINDING PROTEIN SMUBP-2"/>
    <property type="match status" value="1"/>
</dbReference>
<keyword evidence="2" id="KW-0547">Nucleotide-binding</keyword>
<evidence type="ECO:0000313" key="8">
    <source>
        <dbReference type="EMBL" id="KAG7444676.1"/>
    </source>
</evidence>
<dbReference type="GO" id="GO:0016787">
    <property type="term" value="F:hydrolase activity"/>
    <property type="evidence" value="ECO:0007669"/>
    <property type="project" value="UniProtKB-KW"/>
</dbReference>
<dbReference type="InterPro" id="IPR041679">
    <property type="entry name" value="DNA2/NAM7-like_C"/>
</dbReference>
<evidence type="ECO:0000256" key="1">
    <source>
        <dbReference type="ARBA" id="ARBA00007913"/>
    </source>
</evidence>
<evidence type="ECO:0000256" key="5">
    <source>
        <dbReference type="ARBA" id="ARBA00022840"/>
    </source>
</evidence>
<dbReference type="OrthoDB" id="6513042at2759"/>
<dbReference type="GO" id="GO:0005524">
    <property type="term" value="F:ATP binding"/>
    <property type="evidence" value="ECO:0007669"/>
    <property type="project" value="UniProtKB-KW"/>
</dbReference>
<feature type="domain" description="DNA2/NAM7 helicase-like C-terminal" evidence="7">
    <location>
        <begin position="580"/>
        <end position="677"/>
    </location>
</feature>
<evidence type="ECO:0008006" key="10">
    <source>
        <dbReference type="Google" id="ProtNLM"/>
    </source>
</evidence>
<dbReference type="GeneID" id="66102401"/>
<proteinExistence type="inferred from homology"/>
<name>A0A9P7VNX2_9AGAR</name>
<keyword evidence="5" id="KW-0067">ATP-binding</keyword>
<dbReference type="PANTHER" id="PTHR43788">
    <property type="entry name" value="DNA2/NAM7 HELICASE FAMILY MEMBER"/>
    <property type="match status" value="1"/>
</dbReference>
<keyword evidence="9" id="KW-1185">Reference proteome</keyword>
<dbReference type="Gene3D" id="3.40.50.300">
    <property type="entry name" value="P-loop containing nucleotide triphosphate hydrolases"/>
    <property type="match status" value="3"/>
</dbReference>
<dbReference type="InterPro" id="IPR041677">
    <property type="entry name" value="DNA2/NAM7_AAA_11"/>
</dbReference>
<evidence type="ECO:0000259" key="6">
    <source>
        <dbReference type="Pfam" id="PF13086"/>
    </source>
</evidence>
<dbReference type="InterPro" id="IPR027417">
    <property type="entry name" value="P-loop_NTPase"/>
</dbReference>
<accession>A0A9P7VNX2</accession>
<evidence type="ECO:0000256" key="3">
    <source>
        <dbReference type="ARBA" id="ARBA00022801"/>
    </source>
</evidence>
<dbReference type="RefSeq" id="XP_043038176.1">
    <property type="nucleotide sequence ID" value="XM_043180105.1"/>
</dbReference>
<organism evidence="8 9">
    <name type="scientific">Guyanagaster necrorhizus</name>
    <dbReference type="NCBI Taxonomy" id="856835"/>
    <lineage>
        <taxon>Eukaryota</taxon>
        <taxon>Fungi</taxon>
        <taxon>Dikarya</taxon>
        <taxon>Basidiomycota</taxon>
        <taxon>Agaricomycotina</taxon>
        <taxon>Agaricomycetes</taxon>
        <taxon>Agaricomycetidae</taxon>
        <taxon>Agaricales</taxon>
        <taxon>Marasmiineae</taxon>
        <taxon>Physalacriaceae</taxon>
        <taxon>Guyanagaster</taxon>
    </lineage>
</organism>
<feature type="domain" description="DNA2/NAM7 helicase helicase" evidence="6">
    <location>
        <begin position="407"/>
        <end position="474"/>
    </location>
</feature>
<dbReference type="GO" id="GO:0043139">
    <property type="term" value="F:5'-3' DNA helicase activity"/>
    <property type="evidence" value="ECO:0007669"/>
    <property type="project" value="TreeGrafter"/>
</dbReference>
<keyword evidence="4" id="KW-0347">Helicase</keyword>
<evidence type="ECO:0000259" key="7">
    <source>
        <dbReference type="Pfam" id="PF13087"/>
    </source>
</evidence>
<comment type="caution">
    <text evidence="8">The sequence shown here is derived from an EMBL/GenBank/DDBJ whole genome shotgun (WGS) entry which is preliminary data.</text>
</comment>
<dbReference type="Proteomes" id="UP000812287">
    <property type="component" value="Unassembled WGS sequence"/>
</dbReference>
<comment type="similarity">
    <text evidence="1">Belongs to the DNA2/NAM7 helicase family.</text>
</comment>
<keyword evidence="3" id="KW-0378">Hydrolase</keyword>
<evidence type="ECO:0000256" key="2">
    <source>
        <dbReference type="ARBA" id="ARBA00022741"/>
    </source>
</evidence>
<evidence type="ECO:0000256" key="4">
    <source>
        <dbReference type="ARBA" id="ARBA00022806"/>
    </source>
</evidence>
<dbReference type="AlphaFoldDB" id="A0A9P7VNX2"/>
<dbReference type="SUPFAM" id="SSF52540">
    <property type="entry name" value="P-loop containing nucleoside triphosphate hydrolases"/>
    <property type="match status" value="1"/>
</dbReference>